<evidence type="ECO:0000256" key="3">
    <source>
        <dbReference type="ARBA" id="ARBA00022840"/>
    </source>
</evidence>
<dbReference type="InterPro" id="IPR029000">
    <property type="entry name" value="Cyclophilin-like_dom_sf"/>
</dbReference>
<evidence type="ECO:0000256" key="1">
    <source>
        <dbReference type="ARBA" id="ARBA00022741"/>
    </source>
</evidence>
<name>A0A222MWC5_9BACT</name>
<keyword evidence="2 5" id="KW-0378">Hydrolase</keyword>
<dbReference type="GO" id="GO:0016787">
    <property type="term" value="F:hydrolase activity"/>
    <property type="evidence" value="ECO:0007669"/>
    <property type="project" value="UniProtKB-KW"/>
</dbReference>
<dbReference type="KEGG" id="cavi:CAV_0688"/>
<evidence type="ECO:0000313" key="6">
    <source>
        <dbReference type="Proteomes" id="UP000201169"/>
    </source>
</evidence>
<evidence type="ECO:0000259" key="4">
    <source>
        <dbReference type="SMART" id="SM00796"/>
    </source>
</evidence>
<protein>
    <submittedName>
        <fullName evidence="5">Allophanate hydrolase, subunit 1</fullName>
    </submittedName>
</protein>
<dbReference type="Pfam" id="PF02682">
    <property type="entry name" value="CT_C_D"/>
    <property type="match status" value="1"/>
</dbReference>
<dbReference type="RefSeq" id="WP_094325121.1">
    <property type="nucleotide sequence ID" value="NZ_CP022347.1"/>
</dbReference>
<feature type="domain" description="Carboxyltransferase" evidence="4">
    <location>
        <begin position="2"/>
        <end position="208"/>
    </location>
</feature>
<dbReference type="EMBL" id="CP022347">
    <property type="protein sequence ID" value="ASQ30354.1"/>
    <property type="molecule type" value="Genomic_DNA"/>
</dbReference>
<dbReference type="GO" id="GO:0005524">
    <property type="term" value="F:ATP binding"/>
    <property type="evidence" value="ECO:0007669"/>
    <property type="project" value="UniProtKB-KW"/>
</dbReference>
<keyword evidence="3" id="KW-0067">ATP-binding</keyword>
<reference evidence="5 6" key="1">
    <citation type="submission" date="2017-07" db="EMBL/GenBank/DDBJ databases">
        <title>Analysis of two Campylobacter avium genomes and identification of a novel hippuricase gene.</title>
        <authorList>
            <person name="Miller W.G."/>
            <person name="Chapman M.H."/>
            <person name="Yee E."/>
            <person name="Revez J."/>
            <person name="Bono J.L."/>
            <person name="Rossi M."/>
        </authorList>
    </citation>
    <scope>NUCLEOTIDE SEQUENCE [LARGE SCALE GENOMIC DNA]</scope>
    <source>
        <strain evidence="5 6">LMG 24591</strain>
    </source>
</reference>
<evidence type="ECO:0000256" key="2">
    <source>
        <dbReference type="ARBA" id="ARBA00022801"/>
    </source>
</evidence>
<dbReference type="Gene3D" id="3.30.1360.40">
    <property type="match status" value="1"/>
</dbReference>
<dbReference type="NCBIfam" id="TIGR00370">
    <property type="entry name" value="5-oxoprolinase subunit PxpB"/>
    <property type="match status" value="1"/>
</dbReference>
<keyword evidence="1" id="KW-0547">Nucleotide-binding</keyword>
<dbReference type="SMART" id="SM00796">
    <property type="entry name" value="AHS1"/>
    <property type="match status" value="1"/>
</dbReference>
<organism evidence="5 6">
    <name type="scientific">Campylobacter avium LMG 24591</name>
    <dbReference type="NCBI Taxonomy" id="522484"/>
    <lineage>
        <taxon>Bacteria</taxon>
        <taxon>Pseudomonadati</taxon>
        <taxon>Campylobacterota</taxon>
        <taxon>Epsilonproteobacteria</taxon>
        <taxon>Campylobacterales</taxon>
        <taxon>Campylobacteraceae</taxon>
        <taxon>Campylobacter</taxon>
    </lineage>
</organism>
<dbReference type="SUPFAM" id="SSF160467">
    <property type="entry name" value="PH0987 N-terminal domain-like"/>
    <property type="match status" value="1"/>
</dbReference>
<dbReference type="Proteomes" id="UP000201169">
    <property type="component" value="Chromosome"/>
</dbReference>
<dbReference type="AlphaFoldDB" id="A0A222MWC5"/>
<evidence type="ECO:0000313" key="5">
    <source>
        <dbReference type="EMBL" id="ASQ30354.1"/>
    </source>
</evidence>
<dbReference type="InterPro" id="IPR010016">
    <property type="entry name" value="PxpB"/>
</dbReference>
<dbReference type="PANTHER" id="PTHR34698">
    <property type="entry name" value="5-OXOPROLINASE SUBUNIT B"/>
    <property type="match status" value="1"/>
</dbReference>
<keyword evidence="6" id="KW-1185">Reference proteome</keyword>
<dbReference type="Gene3D" id="2.40.100.10">
    <property type="entry name" value="Cyclophilin-like"/>
    <property type="match status" value="1"/>
</dbReference>
<proteinExistence type="predicted"/>
<dbReference type="InterPro" id="IPR003833">
    <property type="entry name" value="CT_C_D"/>
</dbReference>
<dbReference type="SUPFAM" id="SSF50891">
    <property type="entry name" value="Cyclophilin-like"/>
    <property type="match status" value="1"/>
</dbReference>
<sequence>MFDIYINSTDSILLKFKQEISPAINSQVLALKERIERARCKFEILGIQELVSAYASLLVYYDPFKLSLSSLKDFLENIKKERLNIEQKSSLCMNVPLCYDEEFGLDLDFVCSHTRLSKDELIKLHTKPFYRIYMLGFMAGFAYLGGLDERLFTPRLKSPRTSLESGSVGIADKQTGIYPIKSPGGWQIIARSPLSFFDKQNESKPVLLEAGMFLKFKAIDKKEYYEIKEAVDKKAYKRELYEYKGS</sequence>
<accession>A0A222MWC5</accession>
<dbReference type="PANTHER" id="PTHR34698:SF2">
    <property type="entry name" value="5-OXOPROLINASE SUBUNIT B"/>
    <property type="match status" value="1"/>
</dbReference>
<gene>
    <name evidence="5" type="ORF">CAV_0688</name>
</gene>
<dbReference type="OrthoDB" id="9768696at2"/>